<proteinExistence type="predicted"/>
<evidence type="ECO:0000313" key="2">
    <source>
        <dbReference type="EMBL" id="MDR7193361.1"/>
    </source>
</evidence>
<comment type="caution">
    <text evidence="2">The sequence shown here is derived from an EMBL/GenBank/DDBJ whole genome shotgun (WGS) entry which is preliminary data.</text>
</comment>
<evidence type="ECO:0000313" key="3">
    <source>
        <dbReference type="Proteomes" id="UP001256588"/>
    </source>
</evidence>
<name>A0ABU1XZB1_9GAMM</name>
<protein>
    <submittedName>
        <fullName evidence="2">Uncharacterized protein</fullName>
    </submittedName>
</protein>
<gene>
    <name evidence="2" type="ORF">J2W68_002095</name>
</gene>
<sequence>MDHPPPEWHIEAYGDELRYRGLPIARITPEPDGSVEVRTRCYSEGHTHRRRLATTTGGRRYVEAWMRKWGADALREVNNRVDSARIEAEYRASLPKVEIKPDPRRPRRGRKPF</sequence>
<reference evidence="2 3" key="1">
    <citation type="submission" date="2023-07" db="EMBL/GenBank/DDBJ databases">
        <title>Sorghum-associated microbial communities from plants grown in Nebraska, USA.</title>
        <authorList>
            <person name="Schachtman D."/>
        </authorList>
    </citation>
    <scope>NUCLEOTIDE SEQUENCE [LARGE SCALE GENOMIC DNA]</scope>
    <source>
        <strain evidence="2 3">4099</strain>
    </source>
</reference>
<evidence type="ECO:0000256" key="1">
    <source>
        <dbReference type="SAM" id="MobiDB-lite"/>
    </source>
</evidence>
<accession>A0ABU1XZB1</accession>
<dbReference type="RefSeq" id="WP_310235476.1">
    <property type="nucleotide sequence ID" value="NZ_JAVDWO010000007.1"/>
</dbReference>
<dbReference type="EMBL" id="JAVDWO010000007">
    <property type="protein sequence ID" value="MDR7193361.1"/>
    <property type="molecule type" value="Genomic_DNA"/>
</dbReference>
<dbReference type="Proteomes" id="UP001256588">
    <property type="component" value="Unassembled WGS sequence"/>
</dbReference>
<organism evidence="2 3">
    <name type="scientific">Luteimonas terrae</name>
    <dbReference type="NCBI Taxonomy" id="1530191"/>
    <lineage>
        <taxon>Bacteria</taxon>
        <taxon>Pseudomonadati</taxon>
        <taxon>Pseudomonadota</taxon>
        <taxon>Gammaproteobacteria</taxon>
        <taxon>Lysobacterales</taxon>
        <taxon>Lysobacteraceae</taxon>
        <taxon>Luteimonas</taxon>
    </lineage>
</organism>
<keyword evidence="3" id="KW-1185">Reference proteome</keyword>
<feature type="region of interest" description="Disordered" evidence="1">
    <location>
        <begin position="92"/>
        <end position="113"/>
    </location>
</feature>